<evidence type="ECO:0000259" key="2">
    <source>
        <dbReference type="Pfam" id="PF12802"/>
    </source>
</evidence>
<feature type="domain" description="HTH marR-type" evidence="2">
    <location>
        <begin position="20"/>
        <end position="71"/>
    </location>
</feature>
<keyword evidence="3" id="KW-0418">Kinase</keyword>
<dbReference type="InterPro" id="IPR000835">
    <property type="entry name" value="HTH_MarR-typ"/>
</dbReference>
<dbReference type="AlphaFoldDB" id="A0A1M5LZI0"/>
<dbReference type="EMBL" id="FQXE01000001">
    <property type="protein sequence ID" value="SHG70502.1"/>
    <property type="molecule type" value="Genomic_DNA"/>
</dbReference>
<reference evidence="3 4" key="1">
    <citation type="submission" date="2016-11" db="EMBL/GenBank/DDBJ databases">
        <authorList>
            <person name="Jaros S."/>
            <person name="Januszkiewicz K."/>
            <person name="Wedrychowicz H."/>
        </authorList>
    </citation>
    <scope>NUCLEOTIDE SEQUENCE [LARGE SCALE GENOMIC DNA]</scope>
    <source>
        <strain evidence="3 4">CGMCC 1.10190</strain>
    </source>
</reference>
<dbReference type="STRING" id="658167.SAMN04488135_10190"/>
<dbReference type="GO" id="GO:0003700">
    <property type="term" value="F:DNA-binding transcription factor activity"/>
    <property type="evidence" value="ECO:0007669"/>
    <property type="project" value="InterPro"/>
</dbReference>
<protein>
    <submittedName>
        <fullName evidence="3">Sugar kinase of the NBD/HSP70 family, may contain an N-terminal HTH domain</fullName>
    </submittedName>
</protein>
<dbReference type="Proteomes" id="UP000184226">
    <property type="component" value="Unassembled WGS sequence"/>
</dbReference>
<comment type="similarity">
    <text evidence="1">Belongs to the ROK (NagC/XylR) family.</text>
</comment>
<keyword evidence="4" id="KW-1185">Reference proteome</keyword>
<keyword evidence="3" id="KW-0808">Transferase</keyword>
<dbReference type="OrthoDB" id="8595273at2"/>
<dbReference type="PANTHER" id="PTHR18964">
    <property type="entry name" value="ROK (REPRESSOR, ORF, KINASE) FAMILY"/>
    <property type="match status" value="1"/>
</dbReference>
<accession>A0A1M5LZI0</accession>
<dbReference type="Gene3D" id="1.10.10.10">
    <property type="entry name" value="Winged helix-like DNA-binding domain superfamily/Winged helix DNA-binding domain"/>
    <property type="match status" value="1"/>
</dbReference>
<dbReference type="GO" id="GO:0016301">
    <property type="term" value="F:kinase activity"/>
    <property type="evidence" value="ECO:0007669"/>
    <property type="project" value="UniProtKB-KW"/>
</dbReference>
<dbReference type="InterPro" id="IPR036388">
    <property type="entry name" value="WH-like_DNA-bd_sf"/>
</dbReference>
<dbReference type="PANTHER" id="PTHR18964:SF149">
    <property type="entry name" value="BIFUNCTIONAL UDP-N-ACETYLGLUCOSAMINE 2-EPIMERASE_N-ACETYLMANNOSAMINE KINASE"/>
    <property type="match status" value="1"/>
</dbReference>
<dbReference type="SUPFAM" id="SSF53067">
    <property type="entry name" value="Actin-like ATPase domain"/>
    <property type="match status" value="1"/>
</dbReference>
<dbReference type="CDD" id="cd00090">
    <property type="entry name" value="HTH_ARSR"/>
    <property type="match status" value="1"/>
</dbReference>
<gene>
    <name evidence="3" type="ORF">SAMN04488135_10190</name>
</gene>
<dbReference type="SUPFAM" id="SSF46785">
    <property type="entry name" value="Winged helix' DNA-binding domain"/>
    <property type="match status" value="1"/>
</dbReference>
<name>A0A1M5LZI0_9BURK</name>
<dbReference type="InterPro" id="IPR000600">
    <property type="entry name" value="ROK"/>
</dbReference>
<evidence type="ECO:0000256" key="1">
    <source>
        <dbReference type="ARBA" id="ARBA00006479"/>
    </source>
</evidence>
<dbReference type="InterPro" id="IPR043129">
    <property type="entry name" value="ATPase_NBD"/>
</dbReference>
<dbReference type="Gene3D" id="3.30.420.40">
    <property type="match status" value="2"/>
</dbReference>
<sequence length="402" mass="42991">MHRPKTRSISTQDIRRDNRSLVLNLLRRHKLMSRVELARIAGLTEPAISRITRELVDAGLIAERSLAADGRPGRPMVSLGLRGEGLFVLGMDIGANSQSLCLADLCGEVVARQDLNLLSFDNPEAALEYGADRARDMLRTAGLEPGRLAGIGIGIAGAVDRSNRILLQAPTLGWENLPVADIFESALSVPACVEGRPRAILHAEHTIGIAQQKNNVLLIHLGLGVGVALMIDRRMLRGASNSAGQIGHLKVDAAGSQCTCGEFGCLNTVASGYAVLSQLGMAITSAQPDDARVGNVWLLKHAAAMAYANDIAAVRIFRSAGEWLGRTLSQLTPIFDPELVILAGAMAQIPSYVEGVRNNFHLARELPLSISTMTLEQAAVCLALDAFVFDPRLDFGRFAGLA</sequence>
<dbReference type="Pfam" id="PF12802">
    <property type="entry name" value="MarR_2"/>
    <property type="match status" value="1"/>
</dbReference>
<dbReference type="RefSeq" id="WP_073100937.1">
    <property type="nucleotide sequence ID" value="NZ_FQXE01000001.1"/>
</dbReference>
<dbReference type="InterPro" id="IPR049874">
    <property type="entry name" value="ROK_cs"/>
</dbReference>
<dbReference type="Pfam" id="PF00480">
    <property type="entry name" value="ROK"/>
    <property type="match status" value="1"/>
</dbReference>
<proteinExistence type="inferred from homology"/>
<dbReference type="InterPro" id="IPR036390">
    <property type="entry name" value="WH_DNA-bd_sf"/>
</dbReference>
<dbReference type="InterPro" id="IPR011991">
    <property type="entry name" value="ArsR-like_HTH"/>
</dbReference>
<organism evidence="3 4">
    <name type="scientific">Pollutimonas bauzanensis</name>
    <dbReference type="NCBI Taxonomy" id="658167"/>
    <lineage>
        <taxon>Bacteria</taxon>
        <taxon>Pseudomonadati</taxon>
        <taxon>Pseudomonadota</taxon>
        <taxon>Betaproteobacteria</taxon>
        <taxon>Burkholderiales</taxon>
        <taxon>Alcaligenaceae</taxon>
        <taxon>Pollutimonas</taxon>
    </lineage>
</organism>
<dbReference type="PROSITE" id="PS01125">
    <property type="entry name" value="ROK"/>
    <property type="match status" value="1"/>
</dbReference>
<evidence type="ECO:0000313" key="3">
    <source>
        <dbReference type="EMBL" id="SHG70502.1"/>
    </source>
</evidence>
<evidence type="ECO:0000313" key="4">
    <source>
        <dbReference type="Proteomes" id="UP000184226"/>
    </source>
</evidence>